<gene>
    <name evidence="3" type="ORF">Q4490_00930</name>
</gene>
<dbReference type="RefSeq" id="WP_303548106.1">
    <property type="nucleotide sequence ID" value="NZ_JAUOPG010000001.1"/>
</dbReference>
<protein>
    <submittedName>
        <fullName evidence="3">D-alanyl-D-alanine carboxypeptidase</fullName>
        <ecNumber evidence="3">3.4.16.4</ecNumber>
    </submittedName>
</protein>
<comment type="similarity">
    <text evidence="1">Belongs to the peptidase S13 family.</text>
</comment>
<evidence type="ECO:0000256" key="1">
    <source>
        <dbReference type="ARBA" id="ARBA00006096"/>
    </source>
</evidence>
<dbReference type="AlphaFoldDB" id="A0AAW7XGW4"/>
<dbReference type="PRINTS" id="PR00922">
    <property type="entry name" value="DADACBPTASE3"/>
</dbReference>
<dbReference type="GO" id="GO:0000270">
    <property type="term" value="P:peptidoglycan metabolic process"/>
    <property type="evidence" value="ECO:0007669"/>
    <property type="project" value="TreeGrafter"/>
</dbReference>
<sequence>MTSFFAHSSAYFNTRRFQLSFLIITCLFGVNAPLAFADKTDELDSTLAPLMAQVRESAKSSVMVEASIERPAIHIREDMPLLPASTLKILTAYLAIQRWGLDHHFTTDFYVEGSTLWIKGYGDPYLVSEELLLIKSALAPYLRDKTILQIGIDTSAFPDVDLGRGDSDNPYDAGNAALALNFNSVNLIRQQGVIQSAEPQTPITALAQTLGQEMAVGSKAKRVSLPGGREMSAQYFAEVFSQIVFDQDLPIRIGLLPQQAQPIYQHHNSKNLEQVLIAMLKYSNNFIANQLFLMMASDQLGTALSATELVNNARHYAMTESAEAFGWKNYSVVDGAGLSRDNYLSAEQMMVLLEHFRPWRYLLPQRNSRVQAKTGTLTGVRTYAGYYQDASNEWRAFALMMNEQIAWRFRYAFADALAN</sequence>
<keyword evidence="3" id="KW-0645">Protease</keyword>
<keyword evidence="2 3" id="KW-0378">Hydrolase</keyword>
<keyword evidence="3" id="KW-0121">Carboxypeptidase</keyword>
<dbReference type="GO" id="GO:0009002">
    <property type="term" value="F:serine-type D-Ala-D-Ala carboxypeptidase activity"/>
    <property type="evidence" value="ECO:0007669"/>
    <property type="project" value="UniProtKB-EC"/>
</dbReference>
<dbReference type="PANTHER" id="PTHR30023:SF0">
    <property type="entry name" value="PENICILLIN-SENSITIVE CARBOXYPEPTIDASE A"/>
    <property type="match status" value="1"/>
</dbReference>
<organism evidence="3 4">
    <name type="scientific">Neptunomonas phycophila</name>
    <dbReference type="NCBI Taxonomy" id="1572645"/>
    <lineage>
        <taxon>Bacteria</taxon>
        <taxon>Pseudomonadati</taxon>
        <taxon>Pseudomonadota</taxon>
        <taxon>Gammaproteobacteria</taxon>
        <taxon>Oceanospirillales</taxon>
        <taxon>Oceanospirillaceae</taxon>
        <taxon>Neptunomonas</taxon>
    </lineage>
</organism>
<proteinExistence type="inferred from homology"/>
<dbReference type="GO" id="GO:0006508">
    <property type="term" value="P:proteolysis"/>
    <property type="evidence" value="ECO:0007669"/>
    <property type="project" value="InterPro"/>
</dbReference>
<comment type="caution">
    <text evidence="3">The sequence shown here is derived from an EMBL/GenBank/DDBJ whole genome shotgun (WGS) entry which is preliminary data.</text>
</comment>
<evidence type="ECO:0000256" key="2">
    <source>
        <dbReference type="ARBA" id="ARBA00022801"/>
    </source>
</evidence>
<reference evidence="3" key="1">
    <citation type="submission" date="2023-07" db="EMBL/GenBank/DDBJ databases">
        <title>Genome content predicts the carbon catabolic preferences of heterotrophic bacteria.</title>
        <authorList>
            <person name="Gralka M."/>
        </authorList>
    </citation>
    <scope>NUCLEOTIDE SEQUENCE</scope>
    <source>
        <strain evidence="3">I2M16</strain>
    </source>
</reference>
<dbReference type="EMBL" id="JAUOPG010000001">
    <property type="protein sequence ID" value="MDO6452115.1"/>
    <property type="molecule type" value="Genomic_DNA"/>
</dbReference>
<evidence type="ECO:0000313" key="4">
    <source>
        <dbReference type="Proteomes" id="UP001169862"/>
    </source>
</evidence>
<name>A0AAW7XGW4_9GAMM</name>
<dbReference type="InterPro" id="IPR012338">
    <property type="entry name" value="Beta-lactam/transpept-like"/>
</dbReference>
<dbReference type="PANTHER" id="PTHR30023">
    <property type="entry name" value="D-ALANYL-D-ALANINE CARBOXYPEPTIDASE"/>
    <property type="match status" value="1"/>
</dbReference>
<dbReference type="EC" id="3.4.16.4" evidence="3"/>
<dbReference type="Pfam" id="PF02113">
    <property type="entry name" value="Peptidase_S13"/>
    <property type="match status" value="2"/>
</dbReference>
<dbReference type="Gene3D" id="3.40.710.10">
    <property type="entry name" value="DD-peptidase/beta-lactamase superfamily"/>
    <property type="match status" value="2"/>
</dbReference>
<dbReference type="Proteomes" id="UP001169862">
    <property type="component" value="Unassembled WGS sequence"/>
</dbReference>
<dbReference type="InterPro" id="IPR000667">
    <property type="entry name" value="Peptidase_S13"/>
</dbReference>
<dbReference type="SUPFAM" id="SSF56601">
    <property type="entry name" value="beta-lactamase/transpeptidase-like"/>
    <property type="match status" value="1"/>
</dbReference>
<accession>A0AAW7XGW4</accession>
<evidence type="ECO:0000313" key="3">
    <source>
        <dbReference type="EMBL" id="MDO6452115.1"/>
    </source>
</evidence>